<evidence type="ECO:0000313" key="2">
    <source>
        <dbReference type="EMBL" id="VDL77011.1"/>
    </source>
</evidence>
<feature type="transmembrane region" description="Helical" evidence="1">
    <location>
        <begin position="85"/>
        <end position="104"/>
    </location>
</feature>
<keyword evidence="1" id="KW-0812">Transmembrane</keyword>
<dbReference type="EMBL" id="UYSL01021037">
    <property type="protein sequence ID" value="VDL77011.1"/>
    <property type="molecule type" value="Genomic_DNA"/>
</dbReference>
<organism evidence="4">
    <name type="scientific">Nippostrongylus brasiliensis</name>
    <name type="common">Rat hookworm</name>
    <dbReference type="NCBI Taxonomy" id="27835"/>
    <lineage>
        <taxon>Eukaryota</taxon>
        <taxon>Metazoa</taxon>
        <taxon>Ecdysozoa</taxon>
        <taxon>Nematoda</taxon>
        <taxon>Chromadorea</taxon>
        <taxon>Rhabditida</taxon>
        <taxon>Rhabditina</taxon>
        <taxon>Rhabditomorpha</taxon>
        <taxon>Strongyloidea</taxon>
        <taxon>Heligmosomidae</taxon>
        <taxon>Nippostrongylus</taxon>
    </lineage>
</organism>
<proteinExistence type="predicted"/>
<evidence type="ECO:0000256" key="1">
    <source>
        <dbReference type="SAM" id="Phobius"/>
    </source>
</evidence>
<reference evidence="2 3" key="2">
    <citation type="submission" date="2018-11" db="EMBL/GenBank/DDBJ databases">
        <authorList>
            <consortium name="Pathogen Informatics"/>
        </authorList>
    </citation>
    <scope>NUCLEOTIDE SEQUENCE [LARGE SCALE GENOMIC DNA]</scope>
</reference>
<accession>A0A0N4YAJ9</accession>
<evidence type="ECO:0000313" key="3">
    <source>
        <dbReference type="Proteomes" id="UP000271162"/>
    </source>
</evidence>
<dbReference type="Proteomes" id="UP000271162">
    <property type="component" value="Unassembled WGS sequence"/>
</dbReference>
<keyword evidence="3" id="KW-1185">Reference proteome</keyword>
<sequence>MMPEFSGGNLPSGKFANSESLAMTSRNLYELHAPSAEPPGEPPEIAPIQAIPLFAQPTSPYFVLRQVSFAQSTSQQSLAKPGNNFSLLLIALVALLATTAQGYYTYYYYYPSNNNNAGTTYYYNPNGSSYYTPTTYTYTYPYYYYTYGRK</sequence>
<dbReference type="WBParaSite" id="NBR_0001342101-mRNA-1">
    <property type="protein sequence ID" value="NBR_0001342101-mRNA-1"/>
    <property type="gene ID" value="NBR_0001342101"/>
</dbReference>
<protein>
    <submittedName>
        <fullName evidence="2 4">Uncharacterized protein</fullName>
    </submittedName>
</protein>
<reference evidence="4" key="1">
    <citation type="submission" date="2017-02" db="UniProtKB">
        <authorList>
            <consortium name="WormBaseParasite"/>
        </authorList>
    </citation>
    <scope>IDENTIFICATION</scope>
</reference>
<dbReference type="AlphaFoldDB" id="A0A0N4YAJ9"/>
<evidence type="ECO:0000313" key="4">
    <source>
        <dbReference type="WBParaSite" id="NBR_0001342101-mRNA-1"/>
    </source>
</evidence>
<gene>
    <name evidence="2" type="ORF">NBR_LOCUS13422</name>
</gene>
<keyword evidence="1" id="KW-1133">Transmembrane helix</keyword>
<keyword evidence="1" id="KW-0472">Membrane</keyword>
<name>A0A0N4YAJ9_NIPBR</name>